<dbReference type="STRING" id="1797994.A2227_01730"/>
<protein>
    <recommendedName>
        <fullName evidence="4">Serine protease</fullName>
    </recommendedName>
</protein>
<evidence type="ECO:0008006" key="4">
    <source>
        <dbReference type="Google" id="ProtNLM"/>
    </source>
</evidence>
<dbReference type="Gene3D" id="2.40.10.120">
    <property type="match status" value="1"/>
</dbReference>
<feature type="signal peptide" evidence="1">
    <location>
        <begin position="1"/>
        <end position="24"/>
    </location>
</feature>
<keyword evidence="1" id="KW-0732">Signal</keyword>
<reference evidence="2 3" key="1">
    <citation type="journal article" date="2016" name="Nat. Commun.">
        <title>Thousands of microbial genomes shed light on interconnected biogeochemical processes in an aquifer system.</title>
        <authorList>
            <person name="Anantharaman K."/>
            <person name="Brown C.T."/>
            <person name="Hug L.A."/>
            <person name="Sharon I."/>
            <person name="Castelle C.J."/>
            <person name="Probst A.J."/>
            <person name="Thomas B.C."/>
            <person name="Singh A."/>
            <person name="Wilkins M.J."/>
            <person name="Karaoz U."/>
            <person name="Brodie E.L."/>
            <person name="Williams K.H."/>
            <person name="Hubbard S.S."/>
            <person name="Banfield J.F."/>
        </authorList>
    </citation>
    <scope>NUCLEOTIDE SEQUENCE [LARGE SCALE GENOMIC DNA]</scope>
</reference>
<dbReference type="AlphaFoldDB" id="A0A1F5SLY5"/>
<evidence type="ECO:0000313" key="2">
    <source>
        <dbReference type="EMBL" id="OGF27546.1"/>
    </source>
</evidence>
<gene>
    <name evidence="2" type="ORF">A2227_01730</name>
</gene>
<dbReference type="SUPFAM" id="SSF50494">
    <property type="entry name" value="Trypsin-like serine proteases"/>
    <property type="match status" value="1"/>
</dbReference>
<dbReference type="PROSITE" id="PS51257">
    <property type="entry name" value="PROKAR_LIPOPROTEIN"/>
    <property type="match status" value="1"/>
</dbReference>
<dbReference type="Proteomes" id="UP000178367">
    <property type="component" value="Unassembled WGS sequence"/>
</dbReference>
<dbReference type="InterPro" id="IPR009003">
    <property type="entry name" value="Peptidase_S1_PA"/>
</dbReference>
<evidence type="ECO:0000313" key="3">
    <source>
        <dbReference type="Proteomes" id="UP000178367"/>
    </source>
</evidence>
<sequence>MKTRCFFSGVIMLLFSCFFIFSCASCGETDTPSLNEAQIVHNVAERFLKASVKILVFNYYETEEDLGGEKKGVMLVDSGSGYIYNREHWLFTAHHVLDCETSKTLHIGQQTPMGPMTAEVSWQYKKSRYFIVRDCSIVNAISKAANKFKKEKAYRYPDIRVINNGQPFFLDCVSEQDFDDFFSSSQELAASHEFYITPDNYRNDPKNDSAGVRLKHLDGQLDFVTLADHDTDHDLMYGETIYIWGAPRMIIEQLYKGVSANAHLDNLVLEKLDFDTKNFALTDMVIAEGSSGSMLFRVNERGEGKIIGLASFMFPPPPFSVGYAFVKIGPFLKSLGFIEKP</sequence>
<dbReference type="EMBL" id="MFGB01000007">
    <property type="protein sequence ID" value="OGF27546.1"/>
    <property type="molecule type" value="Genomic_DNA"/>
</dbReference>
<name>A0A1F5SLY5_9BACT</name>
<comment type="caution">
    <text evidence="2">The sequence shown here is derived from an EMBL/GenBank/DDBJ whole genome shotgun (WGS) entry which is preliminary data.</text>
</comment>
<accession>A0A1F5SLY5</accession>
<feature type="chain" id="PRO_5009521266" description="Serine protease" evidence="1">
    <location>
        <begin position="25"/>
        <end position="341"/>
    </location>
</feature>
<proteinExistence type="predicted"/>
<organism evidence="2 3">
    <name type="scientific">Candidatus Falkowbacteria bacterium RIFOXYA2_FULL_47_19</name>
    <dbReference type="NCBI Taxonomy" id="1797994"/>
    <lineage>
        <taxon>Bacteria</taxon>
        <taxon>Candidatus Falkowiibacteriota</taxon>
    </lineage>
</organism>
<evidence type="ECO:0000256" key="1">
    <source>
        <dbReference type="SAM" id="SignalP"/>
    </source>
</evidence>